<evidence type="ECO:0000313" key="2">
    <source>
        <dbReference type="EMBL" id="GAA5525488.1"/>
    </source>
</evidence>
<evidence type="ECO:0000259" key="1">
    <source>
        <dbReference type="SMART" id="SM00960"/>
    </source>
</evidence>
<name>A0ABP9WT98_9GAMM</name>
<dbReference type="InterPro" id="IPR004942">
    <property type="entry name" value="Roadblock/LAMTOR2_dom"/>
</dbReference>
<reference evidence="2 3" key="1">
    <citation type="submission" date="2024-02" db="EMBL/GenBank/DDBJ databases">
        <title>Microbulbifer aestuariivivens NBRC 112533.</title>
        <authorList>
            <person name="Ichikawa N."/>
            <person name="Katano-Makiyama Y."/>
            <person name="Hidaka K."/>
        </authorList>
    </citation>
    <scope>NUCLEOTIDE SEQUENCE [LARGE SCALE GENOMIC DNA]</scope>
    <source>
        <strain evidence="2 3">NBRC 112533</strain>
    </source>
</reference>
<dbReference type="Gene3D" id="3.30.450.30">
    <property type="entry name" value="Dynein light chain 2a, cytoplasmic"/>
    <property type="match status" value="1"/>
</dbReference>
<dbReference type="SMART" id="SM00960">
    <property type="entry name" value="Robl_LC7"/>
    <property type="match status" value="1"/>
</dbReference>
<accession>A0ABP9WT98</accession>
<protein>
    <recommendedName>
        <fullName evidence="1">Roadblock/LAMTOR2 domain-containing protein</fullName>
    </recommendedName>
</protein>
<sequence length="119" mass="13322">MSEMVIKKFLQDFCDSDEGIHFAMVVSVDGLMICHHGDVADTDLFAALFLELKIVCEKIVGQLDRGSIEEIYIRSKSGGVTILPIFDRGYLACLSSATINAGKVQIRSWKYIKKIYDNL</sequence>
<proteinExistence type="predicted"/>
<dbReference type="Pfam" id="PF03259">
    <property type="entry name" value="Robl_LC7"/>
    <property type="match status" value="1"/>
</dbReference>
<dbReference type="SUPFAM" id="SSF103196">
    <property type="entry name" value="Roadblock/LC7 domain"/>
    <property type="match status" value="1"/>
</dbReference>
<comment type="caution">
    <text evidence="2">The sequence shown here is derived from an EMBL/GenBank/DDBJ whole genome shotgun (WGS) entry which is preliminary data.</text>
</comment>
<dbReference type="Proteomes" id="UP001408594">
    <property type="component" value="Unassembled WGS sequence"/>
</dbReference>
<feature type="domain" description="Roadblock/LAMTOR2" evidence="1">
    <location>
        <begin position="7"/>
        <end position="95"/>
    </location>
</feature>
<evidence type="ECO:0000313" key="3">
    <source>
        <dbReference type="Proteomes" id="UP001408594"/>
    </source>
</evidence>
<dbReference type="EMBL" id="BAABRT010000016">
    <property type="protein sequence ID" value="GAA5525488.1"/>
    <property type="molecule type" value="Genomic_DNA"/>
</dbReference>
<gene>
    <name evidence="2" type="ORF">Maes01_02058</name>
</gene>
<keyword evidence="3" id="KW-1185">Reference proteome</keyword>
<organism evidence="2 3">
    <name type="scientific">Microbulbifer aestuariivivens</name>
    <dbReference type="NCBI Taxonomy" id="1908308"/>
    <lineage>
        <taxon>Bacteria</taxon>
        <taxon>Pseudomonadati</taxon>
        <taxon>Pseudomonadota</taxon>
        <taxon>Gammaproteobacteria</taxon>
        <taxon>Cellvibrionales</taxon>
        <taxon>Microbulbiferaceae</taxon>
        <taxon>Microbulbifer</taxon>
    </lineage>
</organism>